<keyword evidence="1" id="KW-0812">Transmembrane</keyword>
<dbReference type="Proteomes" id="UP000784294">
    <property type="component" value="Unassembled WGS sequence"/>
</dbReference>
<evidence type="ECO:0000313" key="3">
    <source>
        <dbReference type="Proteomes" id="UP000784294"/>
    </source>
</evidence>
<keyword evidence="1" id="KW-0472">Membrane</keyword>
<organism evidence="2 3">
    <name type="scientific">Protopolystoma xenopodis</name>
    <dbReference type="NCBI Taxonomy" id="117903"/>
    <lineage>
        <taxon>Eukaryota</taxon>
        <taxon>Metazoa</taxon>
        <taxon>Spiralia</taxon>
        <taxon>Lophotrochozoa</taxon>
        <taxon>Platyhelminthes</taxon>
        <taxon>Monogenea</taxon>
        <taxon>Polyopisthocotylea</taxon>
        <taxon>Polystomatidea</taxon>
        <taxon>Polystomatidae</taxon>
        <taxon>Protopolystoma</taxon>
    </lineage>
</organism>
<evidence type="ECO:0000313" key="2">
    <source>
        <dbReference type="EMBL" id="VEL39831.1"/>
    </source>
</evidence>
<keyword evidence="3" id="KW-1185">Reference proteome</keyword>
<keyword evidence="1" id="KW-1133">Transmembrane helix</keyword>
<protein>
    <submittedName>
        <fullName evidence="2">Uncharacterized protein</fullName>
    </submittedName>
</protein>
<feature type="transmembrane region" description="Helical" evidence="1">
    <location>
        <begin position="12"/>
        <end position="34"/>
    </location>
</feature>
<comment type="caution">
    <text evidence="2">The sequence shown here is derived from an EMBL/GenBank/DDBJ whole genome shotgun (WGS) entry which is preliminary data.</text>
</comment>
<proteinExistence type="predicted"/>
<dbReference type="EMBL" id="CAAALY010262706">
    <property type="protein sequence ID" value="VEL39831.1"/>
    <property type="molecule type" value="Genomic_DNA"/>
</dbReference>
<evidence type="ECO:0000256" key="1">
    <source>
        <dbReference type="SAM" id="Phobius"/>
    </source>
</evidence>
<dbReference type="AlphaFoldDB" id="A0A448XLZ0"/>
<reference evidence="2" key="1">
    <citation type="submission" date="2018-11" db="EMBL/GenBank/DDBJ databases">
        <authorList>
            <consortium name="Pathogen Informatics"/>
        </authorList>
    </citation>
    <scope>NUCLEOTIDE SEQUENCE</scope>
</reference>
<name>A0A448XLZ0_9PLAT</name>
<accession>A0A448XLZ0</accession>
<sequence>MSRSMMSATSESLKAIWCVVELLLTIHSLALSLLSLFIRALGNPPLVTVALKFVSFHYLRDSSLNRARRHVAAQREGLNQSSDPCRPYN</sequence>
<gene>
    <name evidence="2" type="ORF">PXEA_LOCUS33271</name>
</gene>